<keyword evidence="2" id="KW-1185">Reference proteome</keyword>
<organism evidence="1 2">
    <name type="scientific">Brassica napus</name>
    <name type="common">Rape</name>
    <dbReference type="NCBI Taxonomy" id="3708"/>
    <lineage>
        <taxon>Eukaryota</taxon>
        <taxon>Viridiplantae</taxon>
        <taxon>Streptophyta</taxon>
        <taxon>Embryophyta</taxon>
        <taxon>Tracheophyta</taxon>
        <taxon>Spermatophyta</taxon>
        <taxon>Magnoliopsida</taxon>
        <taxon>eudicotyledons</taxon>
        <taxon>Gunneridae</taxon>
        <taxon>Pentapetalae</taxon>
        <taxon>rosids</taxon>
        <taxon>malvids</taxon>
        <taxon>Brassicales</taxon>
        <taxon>Brassicaceae</taxon>
        <taxon>Brassiceae</taxon>
        <taxon>Brassica</taxon>
    </lineage>
</organism>
<dbReference type="Proteomes" id="UP000028999">
    <property type="component" value="Unassembled WGS sequence"/>
</dbReference>
<proteinExistence type="predicted"/>
<sequence length="85" mass="9676">MEKVLREADLATELLLATFLHPVLDKTTYHLVNKERLAMMKKEAVLVKCIGLDVFEEEPFHETRLADMKNAIVVPHIASAFKVTN</sequence>
<dbReference type="EMBL" id="LK037853">
    <property type="protein sequence ID" value="CDY68724.1"/>
    <property type="molecule type" value="Genomic_DNA"/>
</dbReference>
<dbReference type="STRING" id="3708.A0A078JPJ9"/>
<name>A0A078JPJ9_BRANA</name>
<dbReference type="SUPFAM" id="SSF51735">
    <property type="entry name" value="NAD(P)-binding Rossmann-fold domains"/>
    <property type="match status" value="1"/>
</dbReference>
<dbReference type="AlphaFoldDB" id="A0A078JPJ9"/>
<reference evidence="1 2" key="1">
    <citation type="journal article" date="2014" name="Science">
        <title>Plant genetics. Early allopolyploid evolution in the post-Neolithic Brassica napus oilseed genome.</title>
        <authorList>
            <person name="Chalhoub B."/>
            <person name="Denoeud F."/>
            <person name="Liu S."/>
            <person name="Parkin I.A."/>
            <person name="Tang H."/>
            <person name="Wang X."/>
            <person name="Chiquet J."/>
            <person name="Belcram H."/>
            <person name="Tong C."/>
            <person name="Samans B."/>
            <person name="Correa M."/>
            <person name="Da Silva C."/>
            <person name="Just J."/>
            <person name="Falentin C."/>
            <person name="Koh C.S."/>
            <person name="Le Clainche I."/>
            <person name="Bernard M."/>
            <person name="Bento P."/>
            <person name="Noel B."/>
            <person name="Labadie K."/>
            <person name="Alberti A."/>
            <person name="Charles M."/>
            <person name="Arnaud D."/>
            <person name="Guo H."/>
            <person name="Daviaud C."/>
            <person name="Alamery S."/>
            <person name="Jabbari K."/>
            <person name="Zhao M."/>
            <person name="Edger P.P."/>
            <person name="Chelaifa H."/>
            <person name="Tack D."/>
            <person name="Lassalle G."/>
            <person name="Mestiri I."/>
            <person name="Schnel N."/>
            <person name="Le Paslier M.C."/>
            <person name="Fan G."/>
            <person name="Renault V."/>
            <person name="Bayer P.E."/>
            <person name="Golicz A.A."/>
            <person name="Manoli S."/>
            <person name="Lee T.H."/>
            <person name="Thi V.H."/>
            <person name="Chalabi S."/>
            <person name="Hu Q."/>
            <person name="Fan C."/>
            <person name="Tollenaere R."/>
            <person name="Lu Y."/>
            <person name="Battail C."/>
            <person name="Shen J."/>
            <person name="Sidebottom C.H."/>
            <person name="Wang X."/>
            <person name="Canaguier A."/>
            <person name="Chauveau A."/>
            <person name="Berard A."/>
            <person name="Deniot G."/>
            <person name="Guan M."/>
            <person name="Liu Z."/>
            <person name="Sun F."/>
            <person name="Lim Y.P."/>
            <person name="Lyons E."/>
            <person name="Town C.D."/>
            <person name="Bancroft I."/>
            <person name="Wang X."/>
            <person name="Meng J."/>
            <person name="Ma J."/>
            <person name="Pires J.C."/>
            <person name="King G.J."/>
            <person name="Brunel D."/>
            <person name="Delourme R."/>
            <person name="Renard M."/>
            <person name="Aury J.M."/>
            <person name="Adams K.L."/>
            <person name="Batley J."/>
            <person name="Snowdon R.J."/>
            <person name="Tost J."/>
            <person name="Edwards D."/>
            <person name="Zhou Y."/>
            <person name="Hua W."/>
            <person name="Sharpe A.G."/>
            <person name="Paterson A.H."/>
            <person name="Guan C."/>
            <person name="Wincker P."/>
        </authorList>
    </citation>
    <scope>NUCLEOTIDE SEQUENCE [LARGE SCALE GENOMIC DNA]</scope>
    <source>
        <strain evidence="2">cv. Darmor-bzh</strain>
    </source>
</reference>
<protein>
    <submittedName>
        <fullName evidence="1">BnaCnng60240D protein</fullName>
    </submittedName>
</protein>
<dbReference type="PaxDb" id="3708-A0A078JPJ9"/>
<accession>A0A078JPJ9</accession>
<evidence type="ECO:0000313" key="2">
    <source>
        <dbReference type="Proteomes" id="UP000028999"/>
    </source>
</evidence>
<dbReference type="InterPro" id="IPR036291">
    <property type="entry name" value="NAD(P)-bd_dom_sf"/>
</dbReference>
<dbReference type="Gene3D" id="3.40.50.720">
    <property type="entry name" value="NAD(P)-binding Rossmann-like Domain"/>
    <property type="match status" value="2"/>
</dbReference>
<dbReference type="OMA" id="LVWYDFP"/>
<gene>
    <name evidence="1" type="primary">BnaCnng60240D</name>
    <name evidence="1" type="ORF">GSBRNA2T00077114001</name>
</gene>
<dbReference type="Gramene" id="CDY68724">
    <property type="protein sequence ID" value="CDY68724"/>
    <property type="gene ID" value="GSBRNA2T00077114001"/>
</dbReference>
<evidence type="ECO:0000313" key="1">
    <source>
        <dbReference type="EMBL" id="CDY68724.1"/>
    </source>
</evidence>